<keyword evidence="1" id="KW-0808">Transferase</keyword>
<dbReference type="InterPro" id="IPR050088">
    <property type="entry name" value="IspD/TarI_cytidylyltransf_bact"/>
</dbReference>
<dbReference type="PROSITE" id="PS01295">
    <property type="entry name" value="ISPD"/>
    <property type="match status" value="1"/>
</dbReference>
<dbReference type="Pfam" id="PF01128">
    <property type="entry name" value="IspD"/>
    <property type="match status" value="1"/>
</dbReference>
<organism evidence="3 4">
    <name type="scientific">Candidatus Cyrtobacter comes</name>
    <dbReference type="NCBI Taxonomy" id="675776"/>
    <lineage>
        <taxon>Bacteria</taxon>
        <taxon>Pseudomonadati</taxon>
        <taxon>Pseudomonadota</taxon>
        <taxon>Alphaproteobacteria</taxon>
        <taxon>Rickettsiales</taxon>
        <taxon>Candidatus Midichloriaceae</taxon>
        <taxon>Candidatus Cyrtobacter</taxon>
    </lineage>
</organism>
<comment type="caution">
    <text evidence="3">The sequence shown here is derived from an EMBL/GenBank/DDBJ whole genome shotgun (WGS) entry which is preliminary data.</text>
</comment>
<dbReference type="PANTHER" id="PTHR32125:SF4">
    <property type="entry name" value="2-C-METHYL-D-ERYTHRITOL 4-PHOSPHATE CYTIDYLYLTRANSFERASE, CHLOROPLASTIC"/>
    <property type="match status" value="1"/>
</dbReference>
<dbReference type="RefSeq" id="WP_322497984.1">
    <property type="nucleotide sequence ID" value="NZ_JARGYT010000058.1"/>
</dbReference>
<dbReference type="Proteomes" id="UP001293791">
    <property type="component" value="Unassembled WGS sequence"/>
</dbReference>
<sequence>MSTLILLCAGSSLRYAYGIKQFEVLAGIRVLFWPLYSFIETGLFDTVCITLPSHIMHCANISFEEHDITFHLIRGGEKRADSVANAISFLNSTSSAKVLVHDSARPFISTKIIRAVNDLLNTYDVVDVVMPISDTIKRIEGGNIDLIDRNHMFSTQTPQGFLSTMLAKAYMRPGYDQFTDDISYFIKSGIEIGIIYGEALNFKITYESDLEMARAIAESKITEMKNSSTWYALQQIMNKVEKLINIMPAC</sequence>
<name>A0ABU5L8T0_9RICK</name>
<evidence type="ECO:0000313" key="3">
    <source>
        <dbReference type="EMBL" id="MDZ5762524.1"/>
    </source>
</evidence>
<keyword evidence="4" id="KW-1185">Reference proteome</keyword>
<dbReference type="GO" id="GO:0016779">
    <property type="term" value="F:nucleotidyltransferase activity"/>
    <property type="evidence" value="ECO:0007669"/>
    <property type="project" value="UniProtKB-KW"/>
</dbReference>
<reference evidence="3 4" key="1">
    <citation type="submission" date="2023-02" db="EMBL/GenBank/DDBJ databases">
        <title>Host association and intracellularity evolved multiple times independently in the Rickettsiales.</title>
        <authorList>
            <person name="Castelli M."/>
            <person name="Nardi T."/>
            <person name="Gammuto L."/>
            <person name="Bellinzona G."/>
            <person name="Sabaneyeva E."/>
            <person name="Potekhin A."/>
            <person name="Serra V."/>
            <person name="Petroni G."/>
            <person name="Sassera D."/>
        </authorList>
    </citation>
    <scope>NUCLEOTIDE SEQUENCE [LARGE SCALE GENOMIC DNA]</scope>
    <source>
        <strain evidence="3 4">BOD18</strain>
    </source>
</reference>
<accession>A0ABU5L8T0</accession>
<dbReference type="Gene3D" id="3.90.550.10">
    <property type="entry name" value="Spore Coat Polysaccharide Biosynthesis Protein SpsA, Chain A"/>
    <property type="match status" value="1"/>
</dbReference>
<dbReference type="SUPFAM" id="SSF53448">
    <property type="entry name" value="Nucleotide-diphospho-sugar transferases"/>
    <property type="match status" value="1"/>
</dbReference>
<gene>
    <name evidence="3" type="ORF">Cyrtocomes_00911</name>
</gene>
<dbReference type="PANTHER" id="PTHR32125">
    <property type="entry name" value="2-C-METHYL-D-ERYTHRITOL 4-PHOSPHATE CYTIDYLYLTRANSFERASE, CHLOROPLASTIC"/>
    <property type="match status" value="1"/>
</dbReference>
<dbReference type="EMBL" id="JARGYT010000058">
    <property type="protein sequence ID" value="MDZ5762524.1"/>
    <property type="molecule type" value="Genomic_DNA"/>
</dbReference>
<evidence type="ECO:0000313" key="4">
    <source>
        <dbReference type="Proteomes" id="UP001293791"/>
    </source>
</evidence>
<proteinExistence type="predicted"/>
<dbReference type="InterPro" id="IPR018294">
    <property type="entry name" value="ISPD_synthase_CS"/>
</dbReference>
<protein>
    <submittedName>
        <fullName evidence="3">2-C-methyl-D-erythritol 4-phosphate cytidylyltransferase</fullName>
    </submittedName>
</protein>
<dbReference type="InterPro" id="IPR034683">
    <property type="entry name" value="IspD/TarI"/>
</dbReference>
<keyword evidence="2 3" id="KW-0548">Nucleotidyltransferase</keyword>
<dbReference type="InterPro" id="IPR029044">
    <property type="entry name" value="Nucleotide-diphossugar_trans"/>
</dbReference>
<evidence type="ECO:0000256" key="2">
    <source>
        <dbReference type="ARBA" id="ARBA00022695"/>
    </source>
</evidence>
<evidence type="ECO:0000256" key="1">
    <source>
        <dbReference type="ARBA" id="ARBA00022679"/>
    </source>
</evidence>
<dbReference type="CDD" id="cd02516">
    <property type="entry name" value="CDP-ME_synthetase"/>
    <property type="match status" value="1"/>
</dbReference>